<evidence type="ECO:0000313" key="1">
    <source>
        <dbReference type="EMBL" id="QKF76228.1"/>
    </source>
</evidence>
<reference evidence="1 2" key="1">
    <citation type="submission" date="2020-05" db="EMBL/GenBank/DDBJ databases">
        <title>Complete genome sequencing of Campylobacter and Arcobacter type strains.</title>
        <authorList>
            <person name="Miller W.G."/>
            <person name="Yee E."/>
        </authorList>
    </citation>
    <scope>NUCLEOTIDE SEQUENCE [LARGE SCALE GENOMIC DNA]</scope>
    <source>
        <strain evidence="1 2">LMG 25694</strain>
    </source>
</reference>
<keyword evidence="2" id="KW-1185">Reference proteome</keyword>
<dbReference type="KEGG" id="adz:ADFLV_0160"/>
<dbReference type="AlphaFoldDB" id="A0AAE7BBN4"/>
<accession>A0AAE7BBN4</accession>
<protein>
    <recommendedName>
        <fullName evidence="3">Periplasmic protein</fullName>
    </recommendedName>
</protein>
<proteinExistence type="predicted"/>
<dbReference type="Proteomes" id="UP000503313">
    <property type="component" value="Chromosome"/>
</dbReference>
<name>A0AAE7BBN4_9BACT</name>
<gene>
    <name evidence="1" type="ORF">ADFLV_0160</name>
</gene>
<dbReference type="RefSeq" id="WP_014472881.1">
    <property type="nucleotide sequence ID" value="NZ_CP053835.1"/>
</dbReference>
<sequence length="268" mass="30703">MKKLILIITLYVASYAGLNETVLNMIGNADYNTHRNLINHIFRNTSNFYKNGQVDYTRVTQELSNNGILKLNLGSTQDIEVTFNFNSNPKKSMKNINDILKVIGYQNFITQGEVVINNQLKWTIKLKTAAAISPLRLSQELQSINCQIVDIRREGNYKWSYSIDSSNSTIYKAEDLTNTNQLSLKKPLKPYIIQVQNASSITIDSNVGNNWYPSVIFYDNDFNIIEVVEKDSLHKSLKLDVPNNTKYIKIDDFYSLTNLKRGLNITKE</sequence>
<dbReference type="EMBL" id="CP053835">
    <property type="protein sequence ID" value="QKF76228.1"/>
    <property type="molecule type" value="Genomic_DNA"/>
</dbReference>
<evidence type="ECO:0000313" key="2">
    <source>
        <dbReference type="Proteomes" id="UP000503313"/>
    </source>
</evidence>
<organism evidence="1 2">
    <name type="scientific">Arcobacter defluvii</name>
    <dbReference type="NCBI Taxonomy" id="873191"/>
    <lineage>
        <taxon>Bacteria</taxon>
        <taxon>Pseudomonadati</taxon>
        <taxon>Campylobacterota</taxon>
        <taxon>Epsilonproteobacteria</taxon>
        <taxon>Campylobacterales</taxon>
        <taxon>Arcobacteraceae</taxon>
        <taxon>Arcobacter</taxon>
    </lineage>
</organism>
<evidence type="ECO:0008006" key="3">
    <source>
        <dbReference type="Google" id="ProtNLM"/>
    </source>
</evidence>